<dbReference type="SUPFAM" id="SSF54637">
    <property type="entry name" value="Thioesterase/thiol ester dehydrase-isomerase"/>
    <property type="match status" value="1"/>
</dbReference>
<dbReference type="PANTHER" id="PTHR31793:SF27">
    <property type="entry name" value="NOVEL THIOESTERASE SUPERFAMILY DOMAIN AND SAPOSIN A-TYPE DOMAIN CONTAINING PROTEIN (0610012H03RIK)"/>
    <property type="match status" value="1"/>
</dbReference>
<gene>
    <name evidence="3" type="ORF">MQE35_18100</name>
</gene>
<proteinExistence type="inferred from homology"/>
<name>A0A9E6ZKW9_9FLAO</name>
<dbReference type="RefSeq" id="WP_255843243.1">
    <property type="nucleotide sequence ID" value="NZ_CP094358.1"/>
</dbReference>
<evidence type="ECO:0000313" key="4">
    <source>
        <dbReference type="Proteomes" id="UP000831290"/>
    </source>
</evidence>
<organism evidence="3 4">
    <name type="scientific">Abyssalbus ytuae</name>
    <dbReference type="NCBI Taxonomy" id="2926907"/>
    <lineage>
        <taxon>Bacteria</taxon>
        <taxon>Pseudomonadati</taxon>
        <taxon>Bacteroidota</taxon>
        <taxon>Flavobacteriia</taxon>
        <taxon>Flavobacteriales</taxon>
        <taxon>Flavobacteriaceae</taxon>
        <taxon>Abyssalbus</taxon>
    </lineage>
</organism>
<evidence type="ECO:0000313" key="3">
    <source>
        <dbReference type="EMBL" id="UOB17639.1"/>
    </source>
</evidence>
<dbReference type="KEGG" id="fbm:MQE35_18100"/>
<comment type="similarity">
    <text evidence="1">Belongs to the 4-hydroxybenzoyl-CoA thioesterase family.</text>
</comment>
<protein>
    <submittedName>
        <fullName evidence="3">Acyl-CoA thioesterase</fullName>
    </submittedName>
</protein>
<dbReference type="InterPro" id="IPR050563">
    <property type="entry name" value="4-hydroxybenzoyl-CoA_TE"/>
</dbReference>
<sequence>MNHFPKILESTAKIRFQDCDPFNHLNNSRYLDYFINAREDQLLENYGVDLFKIVREENIGWVVSSSQVSYIKPVFTMEKVVIESQLLQYSGKHLMVEARMWDSSKSALKSFCWMCFVHFNLKTNTVEQHSARFIELFKNILNPVEENSFNEREINLRGRKS</sequence>
<dbReference type="EMBL" id="CP094358">
    <property type="protein sequence ID" value="UOB17639.1"/>
    <property type="molecule type" value="Genomic_DNA"/>
</dbReference>
<dbReference type="Proteomes" id="UP000831290">
    <property type="component" value="Chromosome"/>
</dbReference>
<dbReference type="Pfam" id="PF13279">
    <property type="entry name" value="4HBT_2"/>
    <property type="match status" value="1"/>
</dbReference>
<dbReference type="GO" id="GO:0047617">
    <property type="term" value="F:fatty acyl-CoA hydrolase activity"/>
    <property type="evidence" value="ECO:0007669"/>
    <property type="project" value="TreeGrafter"/>
</dbReference>
<accession>A0A9E6ZKW9</accession>
<dbReference type="AlphaFoldDB" id="A0A9E6ZKW9"/>
<dbReference type="Gene3D" id="3.10.129.10">
    <property type="entry name" value="Hotdog Thioesterase"/>
    <property type="match status" value="1"/>
</dbReference>
<keyword evidence="4" id="KW-1185">Reference proteome</keyword>
<dbReference type="PANTHER" id="PTHR31793">
    <property type="entry name" value="4-HYDROXYBENZOYL-COA THIOESTERASE FAMILY MEMBER"/>
    <property type="match status" value="1"/>
</dbReference>
<reference evidence="3" key="1">
    <citation type="submission" date="2022-03" db="EMBL/GenBank/DDBJ databases">
        <title>Description of Abyssus ytuae gen. nov., sp. nov., a novel member of the family Flavobacteriaceae isolated from the sediment of Mariana Trench.</title>
        <authorList>
            <person name="Zhang J."/>
            <person name="Xu X."/>
        </authorList>
    </citation>
    <scope>NUCLEOTIDE SEQUENCE</scope>
    <source>
        <strain evidence="3">MT3330</strain>
    </source>
</reference>
<evidence type="ECO:0000256" key="2">
    <source>
        <dbReference type="ARBA" id="ARBA00022801"/>
    </source>
</evidence>
<dbReference type="InterPro" id="IPR029069">
    <property type="entry name" value="HotDog_dom_sf"/>
</dbReference>
<keyword evidence="2" id="KW-0378">Hydrolase</keyword>
<evidence type="ECO:0000256" key="1">
    <source>
        <dbReference type="ARBA" id="ARBA00005953"/>
    </source>
</evidence>
<dbReference type="CDD" id="cd00586">
    <property type="entry name" value="4HBT"/>
    <property type="match status" value="1"/>
</dbReference>